<gene>
    <name evidence="1" type="ORF">CPB83DRAFT_898177</name>
</gene>
<reference evidence="1" key="1">
    <citation type="submission" date="2020-11" db="EMBL/GenBank/DDBJ databases">
        <authorList>
            <consortium name="DOE Joint Genome Institute"/>
            <person name="Ahrendt S."/>
            <person name="Riley R."/>
            <person name="Andreopoulos W."/>
            <person name="Labutti K."/>
            <person name="Pangilinan J."/>
            <person name="Ruiz-Duenas F.J."/>
            <person name="Barrasa J.M."/>
            <person name="Sanchez-Garcia M."/>
            <person name="Camarero S."/>
            <person name="Miyauchi S."/>
            <person name="Serrano A."/>
            <person name="Linde D."/>
            <person name="Babiker R."/>
            <person name="Drula E."/>
            <person name="Ayuso-Fernandez I."/>
            <person name="Pacheco R."/>
            <person name="Padilla G."/>
            <person name="Ferreira P."/>
            <person name="Barriuso J."/>
            <person name="Kellner H."/>
            <person name="Castanera R."/>
            <person name="Alfaro M."/>
            <person name="Ramirez L."/>
            <person name="Pisabarro A.G."/>
            <person name="Kuo A."/>
            <person name="Tritt A."/>
            <person name="Lipzen A."/>
            <person name="He G."/>
            <person name="Yan M."/>
            <person name="Ng V."/>
            <person name="Cullen D."/>
            <person name="Martin F."/>
            <person name="Rosso M.-N."/>
            <person name="Henrissat B."/>
            <person name="Hibbett D."/>
            <person name="Martinez A.T."/>
            <person name="Grigoriev I.V."/>
        </authorList>
    </citation>
    <scope>NUCLEOTIDE SEQUENCE</scope>
    <source>
        <strain evidence="1">CBS 506.95</strain>
    </source>
</reference>
<evidence type="ECO:0000313" key="1">
    <source>
        <dbReference type="EMBL" id="KAF9524132.1"/>
    </source>
</evidence>
<keyword evidence="2" id="KW-1185">Reference proteome</keyword>
<evidence type="ECO:0000313" key="2">
    <source>
        <dbReference type="Proteomes" id="UP000807306"/>
    </source>
</evidence>
<dbReference type="EMBL" id="MU157904">
    <property type="protein sequence ID" value="KAF9524132.1"/>
    <property type="molecule type" value="Genomic_DNA"/>
</dbReference>
<protein>
    <submittedName>
        <fullName evidence="1">Uncharacterized protein</fullName>
    </submittedName>
</protein>
<dbReference type="Proteomes" id="UP000807306">
    <property type="component" value="Unassembled WGS sequence"/>
</dbReference>
<accession>A0A9P6JKC8</accession>
<name>A0A9P6JKC8_9AGAR</name>
<sequence length="161" mass="18315">MVQRSRASLFLEVGWSGVHAQFQHFERQRPEYETTEFSIGVWSLGVRTSIYTSAESSTLQPLYINVTIAQSFQPRPSAFHMPPPPSIERRLGLPEFPRSAMLTCKRKPNTYLQRNVRCALRSPSVTTDSHSRSMLDLRDGPVACTVDVLDVIIVVISRFIY</sequence>
<organism evidence="1 2">
    <name type="scientific">Crepidotus variabilis</name>
    <dbReference type="NCBI Taxonomy" id="179855"/>
    <lineage>
        <taxon>Eukaryota</taxon>
        <taxon>Fungi</taxon>
        <taxon>Dikarya</taxon>
        <taxon>Basidiomycota</taxon>
        <taxon>Agaricomycotina</taxon>
        <taxon>Agaricomycetes</taxon>
        <taxon>Agaricomycetidae</taxon>
        <taxon>Agaricales</taxon>
        <taxon>Agaricineae</taxon>
        <taxon>Crepidotaceae</taxon>
        <taxon>Crepidotus</taxon>
    </lineage>
</organism>
<proteinExistence type="predicted"/>
<comment type="caution">
    <text evidence="1">The sequence shown here is derived from an EMBL/GenBank/DDBJ whole genome shotgun (WGS) entry which is preliminary data.</text>
</comment>
<dbReference type="AlphaFoldDB" id="A0A9P6JKC8"/>